<dbReference type="InterPro" id="IPR010845">
    <property type="entry name" value="FlaF"/>
</dbReference>
<dbReference type="RefSeq" id="WP_126614578.1">
    <property type="nucleotide sequence ID" value="NZ_JBHUCY010000029.1"/>
</dbReference>
<sequence>MKPTPTYANKPTSDNPRDVECWALAEAARRLISASHAKDEDAFQAALQLNQRLWTIFQAALTEEDCGHPREVRTNLAALSLLVDRETTARLVDMDFAKIETLVSINRSVASGLMAQNDFIAAQAAAGQPVQTAPTPPPNAVPPGVGGGVPGLRPAAAAMPRPPVPAADAPPINRESLRISI</sequence>
<dbReference type="EMBL" id="RXMA01000007">
    <property type="protein sequence ID" value="RTR21013.1"/>
    <property type="molecule type" value="Genomic_DNA"/>
</dbReference>
<accession>A0A3S0IFN0</accession>
<dbReference type="Pfam" id="PF07309">
    <property type="entry name" value="FlaF"/>
    <property type="match status" value="1"/>
</dbReference>
<dbReference type="Proteomes" id="UP000277007">
    <property type="component" value="Unassembled WGS sequence"/>
</dbReference>
<name>A0A3S0IFN0_9PROT</name>
<protein>
    <recommendedName>
        <fullName evidence="3">Flagellar protein FlaF</fullName>
    </recommendedName>
</protein>
<evidence type="ECO:0000313" key="1">
    <source>
        <dbReference type="EMBL" id="RTR21013.1"/>
    </source>
</evidence>
<dbReference type="AlphaFoldDB" id="A0A3S0IFN0"/>
<proteinExistence type="predicted"/>
<organism evidence="1 2">
    <name type="scientific">Azospirillum griseum</name>
    <dbReference type="NCBI Taxonomy" id="2496639"/>
    <lineage>
        <taxon>Bacteria</taxon>
        <taxon>Pseudomonadati</taxon>
        <taxon>Pseudomonadota</taxon>
        <taxon>Alphaproteobacteria</taxon>
        <taxon>Rhodospirillales</taxon>
        <taxon>Azospirillaceae</taxon>
        <taxon>Azospirillum</taxon>
    </lineage>
</organism>
<comment type="caution">
    <text evidence="1">The sequence shown here is derived from an EMBL/GenBank/DDBJ whole genome shotgun (WGS) entry which is preliminary data.</text>
</comment>
<dbReference type="OrthoDB" id="8563081at2"/>
<dbReference type="GO" id="GO:0044781">
    <property type="term" value="P:bacterial-type flagellum organization"/>
    <property type="evidence" value="ECO:0007669"/>
    <property type="project" value="InterPro"/>
</dbReference>
<keyword evidence="2" id="KW-1185">Reference proteome</keyword>
<reference evidence="1 2" key="1">
    <citation type="submission" date="2018-12" db="EMBL/GenBank/DDBJ databases">
        <authorList>
            <person name="Yang Y."/>
        </authorList>
    </citation>
    <scope>NUCLEOTIDE SEQUENCE [LARGE SCALE GENOMIC DNA]</scope>
    <source>
        <strain evidence="1 2">L-25-5w-1</strain>
    </source>
</reference>
<gene>
    <name evidence="1" type="ORF">EJ903_09715</name>
</gene>
<evidence type="ECO:0008006" key="3">
    <source>
        <dbReference type="Google" id="ProtNLM"/>
    </source>
</evidence>
<evidence type="ECO:0000313" key="2">
    <source>
        <dbReference type="Proteomes" id="UP000277007"/>
    </source>
</evidence>